<dbReference type="PANTHER" id="PTHR35041:SF6">
    <property type="entry name" value="FORMYLMETHIONINE DEFORMYLASE-LIKE PROTEIN-RELATED"/>
    <property type="match status" value="1"/>
</dbReference>
<comment type="caution">
    <text evidence="2">The sequence shown here is derived from an EMBL/GenBank/DDBJ whole genome shotgun (WGS) entry which is preliminary data.</text>
</comment>
<name>A0A3M9Y612_9PEZI</name>
<feature type="transmembrane region" description="Helical" evidence="1">
    <location>
        <begin position="48"/>
        <end position="67"/>
    </location>
</feature>
<evidence type="ECO:0000313" key="3">
    <source>
        <dbReference type="Proteomes" id="UP000267145"/>
    </source>
</evidence>
<protein>
    <submittedName>
        <fullName evidence="2">Uncharacterized protein</fullName>
    </submittedName>
</protein>
<sequence>MAVRKDQEKWTATPSAVSLPSDSFLPHAVPQAPPATRRRTIMTLLQMALFYTLETAVAVMGAHLSLFQYLDGTPVRSTRLTQSIENAMASFMALVAELLLVSGVSIAYTQLLWRFFRQKTLSAFVIDKLVSLPDSPWDLARPRVIISAIGPWLAALICVLMPLAGMFPPGCLTVEFRNSIVPVTLSAVPTLNISYWGPGNYRGFVDHALFDLNADLDFINVQPKLTTLARTVLAQGEPVAPPTPCSGPCTYDMQFDGPSFECKQVNATKYTLFKPCTDVVFKAKSQSVRDGLLIRNNSVRLSWHTERNDEEACRNSTLRTMDCSVKLATYNVKMTNEENGTRIFNTKVTGEREFWDDENPIPLRFYDYFYDRESGNLMDEAVNQTQLHKVYANTQAYAIREAAVQALVGDVRRFSDGGGATKTALLWPNMTYVVGSPYIGMTDRFNPQVSLTPETVQKYLQDIVISTLSLNPKNKPLWTNGPDIPALEGGATYIFDSKLQFFLPYGVCLLVAGVVYIHGIWAMWKNGQPAGKSLLQFATAVSTSKTLQDTCSSRTDGDPFENLKDIKLRYGVGRSFDSAGSSIYATGFGTVDEVDCTK</sequence>
<proteinExistence type="predicted"/>
<dbReference type="STRING" id="1051616.A0A3M9Y612"/>
<keyword evidence="1" id="KW-0472">Membrane</keyword>
<dbReference type="AlphaFoldDB" id="A0A3M9Y612"/>
<reference evidence="2 3" key="1">
    <citation type="submission" date="2018-10" db="EMBL/GenBank/DDBJ databases">
        <title>Genome sequence of Verticillium nonalfalfae VnAa140.</title>
        <authorList>
            <person name="Stajich J.E."/>
            <person name="Kasson M.T."/>
        </authorList>
    </citation>
    <scope>NUCLEOTIDE SEQUENCE [LARGE SCALE GENOMIC DNA]</scope>
    <source>
        <strain evidence="2 3">VnAa140</strain>
    </source>
</reference>
<evidence type="ECO:0000256" key="1">
    <source>
        <dbReference type="SAM" id="Phobius"/>
    </source>
</evidence>
<feature type="transmembrane region" description="Helical" evidence="1">
    <location>
        <begin position="502"/>
        <end position="524"/>
    </location>
</feature>
<keyword evidence="1" id="KW-0812">Transmembrane</keyword>
<keyword evidence="3" id="KW-1185">Reference proteome</keyword>
<dbReference type="PANTHER" id="PTHR35041">
    <property type="entry name" value="MEDIATOR OF RNA POLYMERASE II TRANSCRIPTION SUBUNIT 1"/>
    <property type="match status" value="1"/>
</dbReference>
<dbReference type="RefSeq" id="XP_028494065.1">
    <property type="nucleotide sequence ID" value="XM_028642006.1"/>
</dbReference>
<keyword evidence="1" id="KW-1133">Transmembrane helix</keyword>
<accession>A0A3M9Y612</accession>
<evidence type="ECO:0000313" key="2">
    <source>
        <dbReference type="EMBL" id="RNJ55907.1"/>
    </source>
</evidence>
<dbReference type="EMBL" id="RBVV01000067">
    <property type="protein sequence ID" value="RNJ55907.1"/>
    <property type="molecule type" value="Genomic_DNA"/>
</dbReference>
<feature type="transmembrane region" description="Helical" evidence="1">
    <location>
        <begin position="144"/>
        <end position="167"/>
    </location>
</feature>
<gene>
    <name evidence="2" type="ORF">D7B24_007903</name>
</gene>
<feature type="transmembrane region" description="Helical" evidence="1">
    <location>
        <begin position="87"/>
        <end position="109"/>
    </location>
</feature>
<dbReference type="GeneID" id="39611592"/>
<organism evidence="2 3">
    <name type="scientific">Verticillium nonalfalfae</name>
    <dbReference type="NCBI Taxonomy" id="1051616"/>
    <lineage>
        <taxon>Eukaryota</taxon>
        <taxon>Fungi</taxon>
        <taxon>Dikarya</taxon>
        <taxon>Ascomycota</taxon>
        <taxon>Pezizomycotina</taxon>
        <taxon>Sordariomycetes</taxon>
        <taxon>Hypocreomycetidae</taxon>
        <taxon>Glomerellales</taxon>
        <taxon>Plectosphaerellaceae</taxon>
        <taxon>Verticillium</taxon>
    </lineage>
</organism>
<dbReference type="Proteomes" id="UP000267145">
    <property type="component" value="Unassembled WGS sequence"/>
</dbReference>